<feature type="compositionally biased region" description="Polar residues" evidence="1">
    <location>
        <begin position="764"/>
        <end position="786"/>
    </location>
</feature>
<dbReference type="PROSITE" id="PS01009">
    <property type="entry name" value="CRISP_1"/>
    <property type="match status" value="1"/>
</dbReference>
<feature type="compositionally biased region" description="Low complexity" evidence="1">
    <location>
        <begin position="612"/>
        <end position="628"/>
    </location>
</feature>
<dbReference type="InterPro" id="IPR014044">
    <property type="entry name" value="CAP_dom"/>
</dbReference>
<feature type="compositionally biased region" description="Polar residues" evidence="1">
    <location>
        <begin position="37"/>
        <end position="47"/>
    </location>
</feature>
<feature type="compositionally biased region" description="Polar residues" evidence="1">
    <location>
        <begin position="732"/>
        <end position="747"/>
    </location>
</feature>
<proteinExistence type="predicted"/>
<dbReference type="PANTHER" id="PTHR10334">
    <property type="entry name" value="CYSTEINE-RICH SECRETORY PROTEIN-RELATED"/>
    <property type="match status" value="1"/>
</dbReference>
<organism evidence="3 4">
    <name type="scientific">Hortaea werneckii</name>
    <name type="common">Black yeast</name>
    <name type="synonym">Cladosporium werneckii</name>
    <dbReference type="NCBI Taxonomy" id="91943"/>
    <lineage>
        <taxon>Eukaryota</taxon>
        <taxon>Fungi</taxon>
        <taxon>Dikarya</taxon>
        <taxon>Ascomycota</taxon>
        <taxon>Pezizomycotina</taxon>
        <taxon>Dothideomycetes</taxon>
        <taxon>Dothideomycetidae</taxon>
        <taxon>Mycosphaerellales</taxon>
        <taxon>Teratosphaeriaceae</taxon>
        <taxon>Hortaea</taxon>
    </lineage>
</organism>
<dbReference type="Gene3D" id="3.40.33.10">
    <property type="entry name" value="CAP"/>
    <property type="match status" value="1"/>
</dbReference>
<gene>
    <name evidence="3" type="ORF">D0861_03462</name>
</gene>
<evidence type="ECO:0000256" key="1">
    <source>
        <dbReference type="SAM" id="MobiDB-lite"/>
    </source>
</evidence>
<reference evidence="3 4" key="1">
    <citation type="journal article" date="2018" name="BMC Genomics">
        <title>Genomic evidence for intraspecific hybridization in a clonal and extremely halotolerant yeast.</title>
        <authorList>
            <person name="Gostincar C."/>
            <person name="Stajich J.E."/>
            <person name="Zupancic J."/>
            <person name="Zalar P."/>
            <person name="Gunde-Cimerman N."/>
        </authorList>
    </citation>
    <scope>NUCLEOTIDE SEQUENCE [LARGE SCALE GENOMIC DNA]</scope>
    <source>
        <strain evidence="3 4">EXF-2788</strain>
    </source>
</reference>
<feature type="compositionally biased region" description="Polar residues" evidence="1">
    <location>
        <begin position="574"/>
        <end position="592"/>
    </location>
</feature>
<dbReference type="VEuPathDB" id="FungiDB:BTJ68_00413"/>
<feature type="compositionally biased region" description="Low complexity" evidence="1">
    <location>
        <begin position="787"/>
        <end position="870"/>
    </location>
</feature>
<feature type="region of interest" description="Disordered" evidence="1">
    <location>
        <begin position="558"/>
        <end position="662"/>
    </location>
</feature>
<feature type="compositionally biased region" description="Low complexity" evidence="1">
    <location>
        <begin position="885"/>
        <end position="900"/>
    </location>
</feature>
<dbReference type="AlphaFoldDB" id="A0A3M7FPP2"/>
<dbReference type="Pfam" id="PF00188">
    <property type="entry name" value="CAP"/>
    <property type="match status" value="1"/>
</dbReference>
<dbReference type="InterPro" id="IPR001283">
    <property type="entry name" value="CRISP-related"/>
</dbReference>
<feature type="compositionally biased region" description="Low complexity" evidence="1">
    <location>
        <begin position="748"/>
        <end position="763"/>
    </location>
</feature>
<feature type="region of interest" description="Disordered" evidence="1">
    <location>
        <begin position="37"/>
        <end position="62"/>
    </location>
</feature>
<feature type="compositionally biased region" description="Polar residues" evidence="1">
    <location>
        <begin position="700"/>
        <end position="715"/>
    </location>
</feature>
<feature type="compositionally biased region" description="Polar residues" evidence="1">
    <location>
        <begin position="871"/>
        <end position="884"/>
    </location>
</feature>
<evidence type="ECO:0000313" key="4">
    <source>
        <dbReference type="Proteomes" id="UP000268823"/>
    </source>
</evidence>
<dbReference type="Proteomes" id="UP000268823">
    <property type="component" value="Unassembled WGS sequence"/>
</dbReference>
<dbReference type="OrthoDB" id="337038at2759"/>
<dbReference type="PRINTS" id="PR00837">
    <property type="entry name" value="V5TPXLIKE"/>
</dbReference>
<dbReference type="InterPro" id="IPR035940">
    <property type="entry name" value="CAP_sf"/>
</dbReference>
<evidence type="ECO:0000259" key="2">
    <source>
        <dbReference type="SMART" id="SM00198"/>
    </source>
</evidence>
<accession>A0A3M7FPP2</accession>
<comment type="caution">
    <text evidence="3">The sequence shown here is derived from an EMBL/GenBank/DDBJ whole genome shotgun (WGS) entry which is preliminary data.</text>
</comment>
<dbReference type="EMBL" id="QWIR01000048">
    <property type="protein sequence ID" value="RMY90775.1"/>
    <property type="molecule type" value="Genomic_DNA"/>
</dbReference>
<dbReference type="GO" id="GO:0005576">
    <property type="term" value="C:extracellular region"/>
    <property type="evidence" value="ECO:0007669"/>
    <property type="project" value="InterPro"/>
</dbReference>
<dbReference type="SMART" id="SM00198">
    <property type="entry name" value="SCP"/>
    <property type="match status" value="1"/>
</dbReference>
<dbReference type="SUPFAM" id="SSF55797">
    <property type="entry name" value="PR-1-like"/>
    <property type="match status" value="1"/>
</dbReference>
<feature type="region of interest" description="Disordered" evidence="1">
    <location>
        <begin position="319"/>
        <end position="353"/>
    </location>
</feature>
<feature type="compositionally biased region" description="Low complexity" evidence="1">
    <location>
        <begin position="639"/>
        <end position="651"/>
    </location>
</feature>
<feature type="region of interest" description="Disordered" evidence="1">
    <location>
        <begin position="689"/>
        <end position="906"/>
    </location>
</feature>
<dbReference type="InterPro" id="IPR018244">
    <property type="entry name" value="Allrgn_V5/Tpx1_CS"/>
</dbReference>
<feature type="compositionally biased region" description="Low complexity" evidence="1">
    <location>
        <begin position="716"/>
        <end position="731"/>
    </location>
</feature>
<feature type="domain" description="SCP" evidence="2">
    <location>
        <begin position="911"/>
        <end position="1061"/>
    </location>
</feature>
<feature type="compositionally biased region" description="Polar residues" evidence="1">
    <location>
        <begin position="336"/>
        <end position="353"/>
    </location>
</feature>
<name>A0A3M7FPP2_HORWE</name>
<sequence>MQSGQSFVIPLLGFPHATLELHRPRTLQPLDHLSKNASAHTHLSSHQEACDTRTTKTPSPTGQVEVISTTSDHGGIQTILPATSQPIKRAPASTLDVAERHLQGLTDANLNSVVASGLFRAEMPGTQSGINTVSKIRQSTLSLLFKDITLVAGALAAGTNAFPFFNQQRDVVTNYETVTAGLEKPQDTCSVGTVTVTNDEVNTVTVTREETKTFTVQVPASPSTYVGKGVPTAGGEANPVYTKTVWYSNDGEGHFTKPWNWNSNAGGNAGGNADGQGNGAGYGGGYGGWPSPSAWVDPASTTTITQWYTPDASGHYTKPYEWAPWQPGPSARPSEHTQGPWQGQNGQQHPGTTVTGWYCEGEKGQYTKPWHPVTPGEVYTTYVTKTYTLDAPQTTTLTTTKVQGATTTTDYVTVTAAPSTTTLTTTKTLGGSISTGYVTTTVGAGVTKTLTTTQTVGGSTSTGYTTTTVPGGVTTLTTTQTVGGSTTTDVITTTVQPSATTLTRTQTVGGSTTTDVVTTTVPAGPITTIITSTVTAPAQTSVVTSTVTGDQSTFTTTFTTTNTGGNTAGPIGPSRSSSAPFPTGNNSTMSGTGSAGPITLTRTSTGTAGPITLTRTSTMSSNSTMSGTGTAGPINPTRSSTMSSNSTMSGTGTAGPINPTRSSTMSMNTTMSGTGTAGPINPTRSSTMSMNSTMPGTGTAGPSNTNTAGPINPTRSSSTMSMNSTMSGTGTAAPSFTNTAGPINPTRSSSTMSMNSTMSGTGTAAPSFTNTAGPINPTRSSSTSANSTMVGTGTGSSSMPASTSSSSMSTSSSSQASTSSSMSPSSSTQASTSSSMSPSSSSQASTSSSMSPSSSTQASTSSSASASSSTVTIATPITPTVSRDPTSTASSTSVTSTVPPGFTPSPSPVSAYADRVLLAHNVHRANHSAADLTYSNELAAVAQEIASSCVYAHDTTVESTTGNGVYGQNIAAGLTADEVTDVITNLWYNNEVTAYAPYYGQANPGGNFADYGHFTQIVWQGTTVVGCATQDCSAGGLANVGPNVPPYFTVCNYYEAGNYGGEYADNIDPPLGFPTVTGDYGVADSVNV</sequence>
<evidence type="ECO:0000313" key="3">
    <source>
        <dbReference type="EMBL" id="RMY90775.1"/>
    </source>
</evidence>
<protein>
    <recommendedName>
        <fullName evidence="2">SCP domain-containing protein</fullName>
    </recommendedName>
</protein>